<dbReference type="RefSeq" id="WP_103067147.1">
    <property type="nucleotide sequence ID" value="NZ_AZRL01000016.1"/>
</dbReference>
<dbReference type="InterPro" id="IPR017871">
    <property type="entry name" value="ABC_transporter-like_CS"/>
</dbReference>
<comment type="caution">
    <text evidence="9">The sequence shown here is derived from an EMBL/GenBank/DDBJ whole genome shotgun (WGS) entry which is preliminary data.</text>
</comment>
<evidence type="ECO:0000256" key="4">
    <source>
        <dbReference type="ARBA" id="ARBA00022475"/>
    </source>
</evidence>
<keyword evidence="5" id="KW-0547">Nucleotide-binding</keyword>
<dbReference type="Pfam" id="PF08352">
    <property type="entry name" value="oligo_HPY"/>
    <property type="match status" value="1"/>
</dbReference>
<evidence type="ECO:0000256" key="6">
    <source>
        <dbReference type="ARBA" id="ARBA00022840"/>
    </source>
</evidence>
<evidence type="ECO:0000259" key="8">
    <source>
        <dbReference type="PROSITE" id="PS50893"/>
    </source>
</evidence>
<dbReference type="EMBL" id="AZRL01000016">
    <property type="protein sequence ID" value="PNR96089.1"/>
    <property type="molecule type" value="Genomic_DNA"/>
</dbReference>
<dbReference type="GO" id="GO:0005524">
    <property type="term" value="F:ATP binding"/>
    <property type="evidence" value="ECO:0007669"/>
    <property type="project" value="UniProtKB-KW"/>
</dbReference>
<dbReference type="PANTHER" id="PTHR43297">
    <property type="entry name" value="OLIGOPEPTIDE TRANSPORT ATP-BINDING PROTEIN APPD"/>
    <property type="match status" value="1"/>
</dbReference>
<dbReference type="PANTHER" id="PTHR43297:SF2">
    <property type="entry name" value="DIPEPTIDE TRANSPORT ATP-BINDING PROTEIN DPPD"/>
    <property type="match status" value="1"/>
</dbReference>
<sequence>MKDNNSEPILRVDNLHVHFKTEDGIIKAVNGASFELYPGETLAIVGESGSGKTVTALSTIRLLDENGWIAEGEIQYKDMDVLSLSYNHLRKIRGKEISMIFQEPMTALNPVYTIGEQIMESLELHLNMSEKEGKKRAIDLLKKVGIPEPERRIDQYPHELSGGMRQRAMIAMALACNPSILIADEPTTALDVTIQAQILELMKDLQNEFKMAIIFITHDLGVIAEMADRALVMYGGEVVESGEIKTIFKRPRHPYTWGLMNSIPRIDKDEERLLSIPGVVPNPLNFPKGCKFSNRCFFADQKCVDEDPNLEEIEDRHFSRCWHIDKLLENMNKVKEGEV</sequence>
<dbReference type="InterPro" id="IPR003439">
    <property type="entry name" value="ABC_transporter-like_ATP-bd"/>
</dbReference>
<name>A0A2K1NZY3_9BACT</name>
<dbReference type="InterPro" id="IPR003593">
    <property type="entry name" value="AAA+_ATPase"/>
</dbReference>
<dbReference type="Pfam" id="PF00005">
    <property type="entry name" value="ABC_tran"/>
    <property type="match status" value="1"/>
</dbReference>
<evidence type="ECO:0000256" key="7">
    <source>
        <dbReference type="ARBA" id="ARBA00023136"/>
    </source>
</evidence>
<reference evidence="9 10" key="1">
    <citation type="submission" date="2013-12" db="EMBL/GenBank/DDBJ databases">
        <title>Comparative genomics of Petrotoga isolates.</title>
        <authorList>
            <person name="Nesbo C.L."/>
            <person name="Charchuk R."/>
            <person name="Chow K."/>
        </authorList>
    </citation>
    <scope>NUCLEOTIDE SEQUENCE [LARGE SCALE GENOMIC DNA]</scope>
    <source>
        <strain evidence="9 10">DSM 13574</strain>
    </source>
</reference>
<dbReference type="Proteomes" id="UP000236434">
    <property type="component" value="Unassembled WGS sequence"/>
</dbReference>
<keyword evidence="3" id="KW-0813">Transport</keyword>
<dbReference type="SUPFAM" id="SSF52540">
    <property type="entry name" value="P-loop containing nucleoside triphosphate hydrolases"/>
    <property type="match status" value="1"/>
</dbReference>
<dbReference type="InterPro" id="IPR027417">
    <property type="entry name" value="P-loop_NTPase"/>
</dbReference>
<feature type="domain" description="ABC transporter" evidence="8">
    <location>
        <begin position="10"/>
        <end position="260"/>
    </location>
</feature>
<evidence type="ECO:0000313" key="9">
    <source>
        <dbReference type="EMBL" id="PNR96089.1"/>
    </source>
</evidence>
<keyword evidence="7" id="KW-0472">Membrane</keyword>
<keyword evidence="6 9" id="KW-0067">ATP-binding</keyword>
<dbReference type="Gene3D" id="3.40.50.300">
    <property type="entry name" value="P-loop containing nucleotide triphosphate hydrolases"/>
    <property type="match status" value="1"/>
</dbReference>
<protein>
    <submittedName>
        <fullName evidence="9">Peptide ABC transporter ATP-binding protein</fullName>
    </submittedName>
</protein>
<dbReference type="AlphaFoldDB" id="A0A2K1NZY3"/>
<dbReference type="FunFam" id="3.40.50.300:FF:000016">
    <property type="entry name" value="Oligopeptide ABC transporter ATP-binding component"/>
    <property type="match status" value="1"/>
</dbReference>
<organism evidence="9 10">
    <name type="scientific">Petrotoga olearia DSM 13574</name>
    <dbReference type="NCBI Taxonomy" id="1122955"/>
    <lineage>
        <taxon>Bacteria</taxon>
        <taxon>Thermotogati</taxon>
        <taxon>Thermotogota</taxon>
        <taxon>Thermotogae</taxon>
        <taxon>Petrotogales</taxon>
        <taxon>Petrotogaceae</taxon>
        <taxon>Petrotoga</taxon>
    </lineage>
</organism>
<accession>A0A2K1NZY3</accession>
<dbReference type="InterPro" id="IPR013563">
    <property type="entry name" value="Oligopep_ABC_C"/>
</dbReference>
<comment type="subcellular location">
    <subcellularLocation>
        <location evidence="1">Cell membrane</location>
        <topology evidence="1">Peripheral membrane protein</topology>
    </subcellularLocation>
</comment>
<comment type="similarity">
    <text evidence="2">Belongs to the ABC transporter superfamily.</text>
</comment>
<keyword evidence="4" id="KW-1003">Cell membrane</keyword>
<gene>
    <name evidence="9" type="primary">dppD</name>
    <name evidence="9" type="ORF">X929_06260</name>
</gene>
<evidence type="ECO:0000313" key="10">
    <source>
        <dbReference type="Proteomes" id="UP000236434"/>
    </source>
</evidence>
<dbReference type="InterPro" id="IPR050388">
    <property type="entry name" value="ABC_Ni/Peptide_Import"/>
</dbReference>
<dbReference type="PROSITE" id="PS00211">
    <property type="entry name" value="ABC_TRANSPORTER_1"/>
    <property type="match status" value="1"/>
</dbReference>
<dbReference type="GO" id="GO:0015833">
    <property type="term" value="P:peptide transport"/>
    <property type="evidence" value="ECO:0007669"/>
    <property type="project" value="InterPro"/>
</dbReference>
<dbReference type="SMART" id="SM00382">
    <property type="entry name" value="AAA"/>
    <property type="match status" value="1"/>
</dbReference>
<evidence type="ECO:0000256" key="5">
    <source>
        <dbReference type="ARBA" id="ARBA00022741"/>
    </source>
</evidence>
<evidence type="ECO:0000256" key="3">
    <source>
        <dbReference type="ARBA" id="ARBA00022448"/>
    </source>
</evidence>
<dbReference type="GO" id="GO:0005886">
    <property type="term" value="C:plasma membrane"/>
    <property type="evidence" value="ECO:0007669"/>
    <property type="project" value="UniProtKB-SubCell"/>
</dbReference>
<evidence type="ECO:0000256" key="2">
    <source>
        <dbReference type="ARBA" id="ARBA00005417"/>
    </source>
</evidence>
<dbReference type="CDD" id="cd03257">
    <property type="entry name" value="ABC_NikE_OppD_transporters"/>
    <property type="match status" value="1"/>
</dbReference>
<dbReference type="GO" id="GO:0016887">
    <property type="term" value="F:ATP hydrolysis activity"/>
    <property type="evidence" value="ECO:0007669"/>
    <property type="project" value="InterPro"/>
</dbReference>
<dbReference type="OrthoDB" id="9806285at2"/>
<proteinExistence type="inferred from homology"/>
<dbReference type="NCBIfam" id="TIGR01727">
    <property type="entry name" value="oligo_HPY"/>
    <property type="match status" value="1"/>
</dbReference>
<dbReference type="PROSITE" id="PS50893">
    <property type="entry name" value="ABC_TRANSPORTER_2"/>
    <property type="match status" value="1"/>
</dbReference>
<evidence type="ECO:0000256" key="1">
    <source>
        <dbReference type="ARBA" id="ARBA00004202"/>
    </source>
</evidence>